<dbReference type="Proteomes" id="UP000306985">
    <property type="component" value="Unassembled WGS sequence"/>
</dbReference>
<name>A0A4U6QL29_9ACTN</name>
<reference evidence="5 6" key="1">
    <citation type="submission" date="2019-05" db="EMBL/GenBank/DDBJ databases">
        <title>Nakamurella sp. N5BH11, whole genome shotgun sequence.</title>
        <authorList>
            <person name="Tuo L."/>
        </authorList>
    </citation>
    <scope>NUCLEOTIDE SEQUENCE [LARGE SCALE GENOMIC DNA]</scope>
    <source>
        <strain evidence="5 6">N5BH11</strain>
    </source>
</reference>
<dbReference type="AlphaFoldDB" id="A0A4U6QL29"/>
<organism evidence="5 6">
    <name type="scientific">Nakamurella flava</name>
    <dbReference type="NCBI Taxonomy" id="2576308"/>
    <lineage>
        <taxon>Bacteria</taxon>
        <taxon>Bacillati</taxon>
        <taxon>Actinomycetota</taxon>
        <taxon>Actinomycetes</taxon>
        <taxon>Nakamurellales</taxon>
        <taxon>Nakamurellaceae</taxon>
        <taxon>Nakamurella</taxon>
    </lineage>
</organism>
<dbReference type="CDD" id="cd04301">
    <property type="entry name" value="NAT_SF"/>
    <property type="match status" value="1"/>
</dbReference>
<evidence type="ECO:0000313" key="6">
    <source>
        <dbReference type="Proteomes" id="UP000306985"/>
    </source>
</evidence>
<dbReference type="GO" id="GO:0008080">
    <property type="term" value="F:N-acetyltransferase activity"/>
    <property type="evidence" value="ECO:0007669"/>
    <property type="project" value="InterPro"/>
</dbReference>
<sequence length="187" mass="20593">MTPQPTEQSPTTPSSADRLPPTVAAPTVRRARVTDVRAIKRVVDVYAGPILLEKTLANLFEDVTEFWVAEVDGRVVGCGALHVLWEDLGEIRTIAALPEVRGQGVGAAVCRRLIAEARDLGLQRLFCLTFEVDFFASLGFQAVQELNLGPEAYAELRRSYDRGVAEFLDLPYVKPNTLGNTRMLLPL</sequence>
<dbReference type="PROSITE" id="PS51186">
    <property type="entry name" value="GNAT"/>
    <property type="match status" value="1"/>
</dbReference>
<dbReference type="PANTHER" id="PTHR43626">
    <property type="entry name" value="ACYL-COA N-ACYLTRANSFERASE"/>
    <property type="match status" value="1"/>
</dbReference>
<keyword evidence="6" id="KW-1185">Reference proteome</keyword>
<dbReference type="InterPro" id="IPR045039">
    <property type="entry name" value="NSI-like"/>
</dbReference>
<feature type="region of interest" description="Disordered" evidence="3">
    <location>
        <begin position="1"/>
        <end position="24"/>
    </location>
</feature>
<evidence type="ECO:0000256" key="2">
    <source>
        <dbReference type="ARBA" id="ARBA00023315"/>
    </source>
</evidence>
<keyword evidence="1 5" id="KW-0808">Transferase</keyword>
<dbReference type="Pfam" id="PF00583">
    <property type="entry name" value="Acetyltransf_1"/>
    <property type="match status" value="1"/>
</dbReference>
<evidence type="ECO:0000259" key="4">
    <source>
        <dbReference type="PROSITE" id="PS51186"/>
    </source>
</evidence>
<dbReference type="SUPFAM" id="SSF55729">
    <property type="entry name" value="Acyl-CoA N-acyltransferases (Nat)"/>
    <property type="match status" value="1"/>
</dbReference>
<evidence type="ECO:0000256" key="1">
    <source>
        <dbReference type="ARBA" id="ARBA00022679"/>
    </source>
</evidence>
<dbReference type="EMBL" id="SZZH01000001">
    <property type="protein sequence ID" value="TKV60818.1"/>
    <property type="molecule type" value="Genomic_DNA"/>
</dbReference>
<gene>
    <name evidence="5" type="ORF">FDO65_03895</name>
</gene>
<dbReference type="OrthoDB" id="9793138at2"/>
<dbReference type="PANTHER" id="PTHR43626:SF4">
    <property type="entry name" value="GCN5-RELATED N-ACETYLTRANSFERASE 2, CHLOROPLASTIC"/>
    <property type="match status" value="1"/>
</dbReference>
<keyword evidence="2 5" id="KW-0012">Acyltransferase</keyword>
<evidence type="ECO:0000256" key="3">
    <source>
        <dbReference type="SAM" id="MobiDB-lite"/>
    </source>
</evidence>
<dbReference type="EC" id="2.3.1.1" evidence="5"/>
<feature type="domain" description="N-acetyltransferase" evidence="4">
    <location>
        <begin position="26"/>
        <end position="177"/>
    </location>
</feature>
<proteinExistence type="predicted"/>
<protein>
    <submittedName>
        <fullName evidence="5">Amino-acid N-acetyltransferase</fullName>
        <ecNumber evidence="5">2.3.1.1</ecNumber>
    </submittedName>
</protein>
<dbReference type="InterPro" id="IPR016181">
    <property type="entry name" value="Acyl_CoA_acyltransferase"/>
</dbReference>
<dbReference type="Gene3D" id="3.40.630.30">
    <property type="match status" value="1"/>
</dbReference>
<accession>A0A4U6QL29</accession>
<dbReference type="RefSeq" id="WP_137448121.1">
    <property type="nucleotide sequence ID" value="NZ_SZZH01000001.1"/>
</dbReference>
<evidence type="ECO:0000313" key="5">
    <source>
        <dbReference type="EMBL" id="TKV60818.1"/>
    </source>
</evidence>
<comment type="caution">
    <text evidence="5">The sequence shown here is derived from an EMBL/GenBank/DDBJ whole genome shotgun (WGS) entry which is preliminary data.</text>
</comment>
<dbReference type="InterPro" id="IPR000182">
    <property type="entry name" value="GNAT_dom"/>
</dbReference>
<dbReference type="NCBIfam" id="NF005921">
    <property type="entry name" value="PRK07922.1"/>
    <property type="match status" value="1"/>
</dbReference>
<dbReference type="GO" id="GO:0005737">
    <property type="term" value="C:cytoplasm"/>
    <property type="evidence" value="ECO:0007669"/>
    <property type="project" value="TreeGrafter"/>
</dbReference>